<organism evidence="3 4">
    <name type="scientific">Ramlibacter rhizophilus</name>
    <dbReference type="NCBI Taxonomy" id="1781167"/>
    <lineage>
        <taxon>Bacteria</taxon>
        <taxon>Pseudomonadati</taxon>
        <taxon>Pseudomonadota</taxon>
        <taxon>Betaproteobacteria</taxon>
        <taxon>Burkholderiales</taxon>
        <taxon>Comamonadaceae</taxon>
        <taxon>Ramlibacter</taxon>
    </lineage>
</organism>
<keyword evidence="1" id="KW-0812">Transmembrane</keyword>
<comment type="caution">
    <text evidence="3">The sequence shown here is derived from an EMBL/GenBank/DDBJ whole genome shotgun (WGS) entry which is preliminary data.</text>
</comment>
<keyword evidence="4" id="KW-1185">Reference proteome</keyword>
<evidence type="ECO:0000259" key="2">
    <source>
        <dbReference type="Pfam" id="PF07811"/>
    </source>
</evidence>
<evidence type="ECO:0000256" key="1">
    <source>
        <dbReference type="SAM" id="Phobius"/>
    </source>
</evidence>
<evidence type="ECO:0000313" key="3">
    <source>
        <dbReference type="EMBL" id="TFY96899.1"/>
    </source>
</evidence>
<evidence type="ECO:0000313" key="4">
    <source>
        <dbReference type="Proteomes" id="UP000297564"/>
    </source>
</evidence>
<protein>
    <submittedName>
        <fullName evidence="3">Pilus assembly protein</fullName>
    </submittedName>
</protein>
<dbReference type="Proteomes" id="UP000297564">
    <property type="component" value="Unassembled WGS sequence"/>
</dbReference>
<keyword evidence="1" id="KW-1133">Transmembrane helix</keyword>
<dbReference type="OrthoDB" id="5397339at2"/>
<sequence length="149" mass="16464">MSRGKQSGATMIEFALVSILFFTFLLATVDFGRMLYTYSAANEATRLAARYAVVCHDSSTAIDAQVLTLVQRVVPQVSQVSVEWTPPACSVSNCEGVAVAIENFQFNWLTPLVGTIVRPSWVMPRMSTYLPREVMRQDPNSNVTLCPLP</sequence>
<keyword evidence="1" id="KW-0472">Membrane</keyword>
<dbReference type="EMBL" id="SMLL01000008">
    <property type="protein sequence ID" value="TFY96899.1"/>
    <property type="molecule type" value="Genomic_DNA"/>
</dbReference>
<dbReference type="AlphaFoldDB" id="A0A4Z0BET7"/>
<dbReference type="Pfam" id="PF07811">
    <property type="entry name" value="TadE"/>
    <property type="match status" value="1"/>
</dbReference>
<proteinExistence type="predicted"/>
<dbReference type="InterPro" id="IPR012495">
    <property type="entry name" value="TadE-like_dom"/>
</dbReference>
<feature type="transmembrane region" description="Helical" evidence="1">
    <location>
        <begin position="12"/>
        <end position="36"/>
    </location>
</feature>
<gene>
    <name evidence="3" type="ORF">EZ242_19705</name>
</gene>
<reference evidence="3 4" key="1">
    <citation type="submission" date="2019-03" db="EMBL/GenBank/DDBJ databases">
        <title>Ramlibacter rhizophilus CCTCC AB2015357, whole genome shotgun sequence.</title>
        <authorList>
            <person name="Zhang X."/>
            <person name="Feng G."/>
            <person name="Zhu H."/>
        </authorList>
    </citation>
    <scope>NUCLEOTIDE SEQUENCE [LARGE SCALE GENOMIC DNA]</scope>
    <source>
        <strain evidence="3 4">CCTCC AB2015357</strain>
    </source>
</reference>
<feature type="domain" description="TadE-like" evidence="2">
    <location>
        <begin position="8"/>
        <end position="50"/>
    </location>
</feature>
<accession>A0A4Z0BET7</accession>
<name>A0A4Z0BET7_9BURK</name>